<keyword evidence="1" id="KW-1133">Transmembrane helix</keyword>
<sequence>MTAMKSSLYSGLGAALVLVAGWWGVSMAGAALMGRLGIVSGFVGGLAVLALILVALWAVSLWCVRRVAVPEVPALHRWGILAVGFMITAGSWTALRFGLPFRLSWEALSTCGQLLVVVVAAGYLPRFLKSPAELLPLVSVMVCADAVSFLVGPTHHIAQDVAAYYTGGRQGLYPLSEVLLMKFPSPGTDALHPFFGVADWFMVVFLGSASRFFSLPDRIAGIPAAVLGLFLAVSAAWTLGAFVPALPVLALFYLAVMAARHTHAFTPKRREVALSLFPPLVSAILFFFKS</sequence>
<feature type="transmembrane region" description="Helical" evidence="1">
    <location>
        <begin position="38"/>
        <end position="63"/>
    </location>
</feature>
<feature type="transmembrane region" description="Helical" evidence="1">
    <location>
        <begin position="219"/>
        <end position="237"/>
    </location>
</feature>
<gene>
    <name evidence="2" type="ORF">MSL71_10570</name>
</gene>
<evidence type="ECO:0000313" key="3">
    <source>
        <dbReference type="Proteomes" id="UP000507962"/>
    </source>
</evidence>
<proteinExistence type="predicted"/>
<evidence type="ECO:0000256" key="1">
    <source>
        <dbReference type="SAM" id="Phobius"/>
    </source>
</evidence>
<feature type="transmembrane region" description="Helical" evidence="1">
    <location>
        <begin position="190"/>
        <end position="207"/>
    </location>
</feature>
<reference evidence="2 3" key="1">
    <citation type="submission" date="2019-03" db="EMBL/GenBank/DDBJ databases">
        <authorList>
            <person name="Nijsse B."/>
        </authorList>
    </citation>
    <scope>NUCLEOTIDE SEQUENCE [LARGE SCALE GENOMIC DNA]</scope>
    <source>
        <strain evidence="2">Desulfoluna butyratoxydans MSL71</strain>
    </source>
</reference>
<evidence type="ECO:0000313" key="2">
    <source>
        <dbReference type="EMBL" id="VFQ43428.1"/>
    </source>
</evidence>
<keyword evidence="1" id="KW-0472">Membrane</keyword>
<keyword evidence="1" id="KW-0812">Transmembrane</keyword>
<name>A0A4V6YUC3_9BACT</name>
<dbReference type="Proteomes" id="UP000507962">
    <property type="component" value="Unassembled WGS sequence"/>
</dbReference>
<feature type="transmembrane region" description="Helical" evidence="1">
    <location>
        <begin position="132"/>
        <end position="151"/>
    </location>
</feature>
<feature type="transmembrane region" description="Helical" evidence="1">
    <location>
        <begin position="75"/>
        <end position="95"/>
    </location>
</feature>
<keyword evidence="3" id="KW-1185">Reference proteome</keyword>
<organism evidence="2 3">
    <name type="scientific">Desulfoluna butyratoxydans</name>
    <dbReference type="NCBI Taxonomy" id="231438"/>
    <lineage>
        <taxon>Bacteria</taxon>
        <taxon>Pseudomonadati</taxon>
        <taxon>Thermodesulfobacteriota</taxon>
        <taxon>Desulfobacteria</taxon>
        <taxon>Desulfobacterales</taxon>
        <taxon>Desulfolunaceae</taxon>
        <taxon>Desulfoluna</taxon>
    </lineage>
</organism>
<dbReference type="AlphaFoldDB" id="A0A4V6YUC3"/>
<feature type="transmembrane region" description="Helical" evidence="1">
    <location>
        <begin position="272"/>
        <end position="288"/>
    </location>
</feature>
<accession>A0A4V6YUC3</accession>
<feature type="transmembrane region" description="Helical" evidence="1">
    <location>
        <begin position="243"/>
        <end position="260"/>
    </location>
</feature>
<dbReference type="EMBL" id="CAADHO010000002">
    <property type="protein sequence ID" value="VFQ43428.1"/>
    <property type="molecule type" value="Genomic_DNA"/>
</dbReference>
<feature type="transmembrane region" description="Helical" evidence="1">
    <location>
        <begin position="107"/>
        <end position="125"/>
    </location>
</feature>
<protein>
    <submittedName>
        <fullName evidence="2">Uncharacterized protein</fullName>
    </submittedName>
</protein>